<reference evidence="2" key="1">
    <citation type="journal article" date="2022" name="Mol. Ecol. Resour.">
        <title>The genomes of chicory, endive, great burdock and yacon provide insights into Asteraceae palaeo-polyploidization history and plant inulin production.</title>
        <authorList>
            <person name="Fan W."/>
            <person name="Wang S."/>
            <person name="Wang H."/>
            <person name="Wang A."/>
            <person name="Jiang F."/>
            <person name="Liu H."/>
            <person name="Zhao H."/>
            <person name="Xu D."/>
            <person name="Zhang Y."/>
        </authorList>
    </citation>
    <scope>NUCLEOTIDE SEQUENCE [LARGE SCALE GENOMIC DNA]</scope>
    <source>
        <strain evidence="2">cv. Yunnan</strain>
    </source>
</reference>
<organism evidence="1 2">
    <name type="scientific">Smallanthus sonchifolius</name>
    <dbReference type="NCBI Taxonomy" id="185202"/>
    <lineage>
        <taxon>Eukaryota</taxon>
        <taxon>Viridiplantae</taxon>
        <taxon>Streptophyta</taxon>
        <taxon>Embryophyta</taxon>
        <taxon>Tracheophyta</taxon>
        <taxon>Spermatophyta</taxon>
        <taxon>Magnoliopsida</taxon>
        <taxon>eudicotyledons</taxon>
        <taxon>Gunneridae</taxon>
        <taxon>Pentapetalae</taxon>
        <taxon>asterids</taxon>
        <taxon>campanulids</taxon>
        <taxon>Asterales</taxon>
        <taxon>Asteraceae</taxon>
        <taxon>Asteroideae</taxon>
        <taxon>Heliantheae alliance</taxon>
        <taxon>Millerieae</taxon>
        <taxon>Smallanthus</taxon>
    </lineage>
</organism>
<proteinExistence type="predicted"/>
<dbReference type="EMBL" id="CM042018">
    <property type="protein sequence ID" value="KAI3827505.1"/>
    <property type="molecule type" value="Genomic_DNA"/>
</dbReference>
<dbReference type="Proteomes" id="UP001056120">
    <property type="component" value="Linkage Group LG01"/>
</dbReference>
<sequence length="187" mass="21364">MGEVLFWVITGGGGASFGVVISYKVNLVLVPASLTVFLVRRTSEQNVTDVAHRWLRVADKLDNNLFIRTVFDVVNNTNWEKTIRASFRSLFLGNTTTLINIMDKSFPELGLKRSDCQEMNWTQSVLWDLDIGVTRNGKNSFLEGTVYGVKYFKEANFRRLVKVKTMVDPDNFFRNEQSIPTLPSSWK</sequence>
<evidence type="ECO:0000313" key="1">
    <source>
        <dbReference type="EMBL" id="KAI3827505.1"/>
    </source>
</evidence>
<reference evidence="1 2" key="2">
    <citation type="journal article" date="2022" name="Mol. Ecol. Resour.">
        <title>The genomes of chicory, endive, great burdock and yacon provide insights into Asteraceae paleo-polyploidization history and plant inulin production.</title>
        <authorList>
            <person name="Fan W."/>
            <person name="Wang S."/>
            <person name="Wang H."/>
            <person name="Wang A."/>
            <person name="Jiang F."/>
            <person name="Liu H."/>
            <person name="Zhao H."/>
            <person name="Xu D."/>
            <person name="Zhang Y."/>
        </authorList>
    </citation>
    <scope>NUCLEOTIDE SEQUENCE [LARGE SCALE GENOMIC DNA]</scope>
    <source>
        <strain evidence="2">cv. Yunnan</strain>
        <tissue evidence="1">Leaves</tissue>
    </source>
</reference>
<gene>
    <name evidence="1" type="ORF">L1987_01582</name>
</gene>
<keyword evidence="2" id="KW-1185">Reference proteome</keyword>
<protein>
    <submittedName>
        <fullName evidence="1">Uncharacterized protein</fullName>
    </submittedName>
</protein>
<comment type="caution">
    <text evidence="1">The sequence shown here is derived from an EMBL/GenBank/DDBJ whole genome shotgun (WGS) entry which is preliminary data.</text>
</comment>
<evidence type="ECO:0000313" key="2">
    <source>
        <dbReference type="Proteomes" id="UP001056120"/>
    </source>
</evidence>
<accession>A0ACB9K5C4</accession>
<name>A0ACB9K5C4_9ASTR</name>